<evidence type="ECO:0000259" key="3">
    <source>
        <dbReference type="PROSITE" id="PS50076"/>
    </source>
</evidence>
<dbReference type="EMBL" id="JAGGNH010000002">
    <property type="protein sequence ID" value="KAJ0980143.1"/>
    <property type="molecule type" value="Genomic_DNA"/>
</dbReference>
<feature type="compositionally biased region" description="Polar residues" evidence="2">
    <location>
        <begin position="420"/>
        <end position="429"/>
    </location>
</feature>
<keyword evidence="1" id="KW-0175">Coiled coil</keyword>
<comment type="caution">
    <text evidence="4">The sequence shown here is derived from an EMBL/GenBank/DDBJ whole genome shotgun (WGS) entry which is preliminary data.</text>
</comment>
<keyword evidence="5" id="KW-1185">Reference proteome</keyword>
<feature type="domain" description="J" evidence="3">
    <location>
        <begin position="716"/>
        <end position="782"/>
    </location>
</feature>
<gene>
    <name evidence="4" type="ORF">J5N97_008398</name>
</gene>
<dbReference type="Proteomes" id="UP001085076">
    <property type="component" value="Miscellaneous, Linkage group lg02"/>
</dbReference>
<dbReference type="SUPFAM" id="SSF46565">
    <property type="entry name" value="Chaperone J-domain"/>
    <property type="match status" value="1"/>
</dbReference>
<dbReference type="CDD" id="cd06257">
    <property type="entry name" value="DnaJ"/>
    <property type="match status" value="1"/>
</dbReference>
<dbReference type="PANTHER" id="PTHR36335">
    <property type="entry name" value="CHAPERONE DNAJ-DOMAIN SUPERFAMILY PROTEIN"/>
    <property type="match status" value="1"/>
</dbReference>
<dbReference type="AlphaFoldDB" id="A0A9D5CVN5"/>
<evidence type="ECO:0000256" key="1">
    <source>
        <dbReference type="SAM" id="Coils"/>
    </source>
</evidence>
<feature type="region of interest" description="Disordered" evidence="2">
    <location>
        <begin position="1"/>
        <end position="25"/>
    </location>
</feature>
<name>A0A9D5CVN5_9LILI</name>
<dbReference type="InterPro" id="IPR001623">
    <property type="entry name" value="DnaJ_domain"/>
</dbReference>
<dbReference type="GO" id="GO:0005783">
    <property type="term" value="C:endoplasmic reticulum"/>
    <property type="evidence" value="ECO:0007669"/>
    <property type="project" value="UniProtKB-ARBA"/>
</dbReference>
<dbReference type="PROSITE" id="PS50076">
    <property type="entry name" value="DNAJ_2"/>
    <property type="match status" value="1"/>
</dbReference>
<evidence type="ECO:0000313" key="5">
    <source>
        <dbReference type="Proteomes" id="UP001085076"/>
    </source>
</evidence>
<feature type="compositionally biased region" description="Basic and acidic residues" evidence="2">
    <location>
        <begin position="606"/>
        <end position="629"/>
    </location>
</feature>
<feature type="compositionally biased region" description="Polar residues" evidence="2">
    <location>
        <begin position="589"/>
        <end position="604"/>
    </location>
</feature>
<feature type="region of interest" description="Disordered" evidence="2">
    <location>
        <begin position="134"/>
        <end position="171"/>
    </location>
</feature>
<evidence type="ECO:0000313" key="4">
    <source>
        <dbReference type="EMBL" id="KAJ0980143.1"/>
    </source>
</evidence>
<feature type="compositionally biased region" description="Polar residues" evidence="2">
    <location>
        <begin position="350"/>
        <end position="368"/>
    </location>
</feature>
<feature type="compositionally biased region" description="Acidic residues" evidence="2">
    <location>
        <begin position="150"/>
        <end position="161"/>
    </location>
</feature>
<feature type="compositionally biased region" description="Basic and acidic residues" evidence="2">
    <location>
        <begin position="568"/>
        <end position="587"/>
    </location>
</feature>
<feature type="region of interest" description="Disordered" evidence="2">
    <location>
        <begin position="420"/>
        <end position="448"/>
    </location>
</feature>
<reference evidence="4" key="2">
    <citation type="journal article" date="2022" name="Hortic Res">
        <title>The genome of Dioscorea zingiberensis sheds light on the biosynthesis, origin and evolution of the medicinally important diosgenin saponins.</title>
        <authorList>
            <person name="Li Y."/>
            <person name="Tan C."/>
            <person name="Li Z."/>
            <person name="Guo J."/>
            <person name="Li S."/>
            <person name="Chen X."/>
            <person name="Wang C."/>
            <person name="Dai X."/>
            <person name="Yang H."/>
            <person name="Song W."/>
            <person name="Hou L."/>
            <person name="Xu J."/>
            <person name="Tong Z."/>
            <person name="Xu A."/>
            <person name="Yuan X."/>
            <person name="Wang W."/>
            <person name="Yang Q."/>
            <person name="Chen L."/>
            <person name="Sun Z."/>
            <person name="Wang K."/>
            <person name="Pan B."/>
            <person name="Chen J."/>
            <person name="Bao Y."/>
            <person name="Liu F."/>
            <person name="Qi X."/>
            <person name="Gang D.R."/>
            <person name="Wen J."/>
            <person name="Li J."/>
        </authorList>
    </citation>
    <scope>NUCLEOTIDE SEQUENCE</scope>
    <source>
        <strain evidence="4">Dzin_1.0</strain>
    </source>
</reference>
<dbReference type="InterPro" id="IPR036869">
    <property type="entry name" value="J_dom_sf"/>
</dbReference>
<proteinExistence type="predicted"/>
<dbReference type="Gene3D" id="1.10.287.110">
    <property type="entry name" value="DnaJ domain"/>
    <property type="match status" value="1"/>
</dbReference>
<accession>A0A9D5CVN5</accession>
<protein>
    <recommendedName>
        <fullName evidence="3">J domain-containing protein</fullName>
    </recommendedName>
</protein>
<feature type="compositionally biased region" description="Basic and acidic residues" evidence="2">
    <location>
        <begin position="15"/>
        <end position="25"/>
    </location>
</feature>
<dbReference type="OrthoDB" id="498970at2759"/>
<sequence length="782" mass="87464">MSRGQSQPRSRPMKRGLERCQNKGDFDNGEVIDVEKIEIDVVVIDDTETSYYRTRSENKIPGVVISIDDEEEVDAQHNPGNMGCSPAVEDSDSDGDCVVFVKEDNAPSNSRMKNVIPECGSSRNCYGLYVTSEVSSSNGESSGIEKSESDSSDDEDSDCEIMDGSSGSIRELWERASLRRKMAEMNPYEPEDRVSASGSNTDPETLSPETTQHKAEAENCFNESHSKCSEEVPVQQRESCNGREDPSPGINNVGGLSEDPSRILEGKNNVLGSHPDSRMCGDEPTLEHMNEAVSEKRVNSPGENAFDYWGDGTGDVEIPHRTSACDDRLQTDTYAGNDRFTFLDKGKQIPVNTTFDPSEIPNETSPQDINGPCPEKTSSDPQPCYTNEIFSEVDGLENKEKVNAKASLNSKAQHQANVGFETSSLNGNGPFSDVSGFEGKNKATKPSCNFQTQHADFSYEPSSFERDRPCADKISPSNPQPFCKNGVFHEVAGFEGEEKAMKPSCYSKAQHANVPKGDSNKPCAEKISVCNSQPCYMNQIFSEVAGLDDGEELATKPSCNSKAKHRNVNHEDTFQQKAHSNPEEPSPKETPSCNSLSENDTTKCIVNKEPEAEKELIGERERHKESDEYKRAAEEEWASRQRELQLQAEEAQRLRKRKKAESLRLLDMEKRQKQRLDEVRESQKKVEETINLKEQYRVEVRKELEKIETRYKDMASLLRGLGIHVGGGPYPLPHEVNSAYKQALLRYHPDRTSRTDIRQQVEAEETFKLITRLKEKLLPISY</sequence>
<evidence type="ECO:0000256" key="2">
    <source>
        <dbReference type="SAM" id="MobiDB-lite"/>
    </source>
</evidence>
<feature type="region of interest" description="Disordered" evidence="2">
    <location>
        <begin position="551"/>
        <end position="629"/>
    </location>
</feature>
<feature type="region of interest" description="Disordered" evidence="2">
    <location>
        <begin position="183"/>
        <end position="262"/>
    </location>
</feature>
<feature type="coiled-coil region" evidence="1">
    <location>
        <begin position="641"/>
        <end position="699"/>
    </location>
</feature>
<reference evidence="4" key="1">
    <citation type="submission" date="2021-03" db="EMBL/GenBank/DDBJ databases">
        <authorList>
            <person name="Li Z."/>
            <person name="Yang C."/>
        </authorList>
    </citation>
    <scope>NUCLEOTIDE SEQUENCE</scope>
    <source>
        <strain evidence="4">Dzin_1.0</strain>
        <tissue evidence="4">Leaf</tissue>
    </source>
</reference>
<organism evidence="4 5">
    <name type="scientific">Dioscorea zingiberensis</name>
    <dbReference type="NCBI Taxonomy" id="325984"/>
    <lineage>
        <taxon>Eukaryota</taxon>
        <taxon>Viridiplantae</taxon>
        <taxon>Streptophyta</taxon>
        <taxon>Embryophyta</taxon>
        <taxon>Tracheophyta</taxon>
        <taxon>Spermatophyta</taxon>
        <taxon>Magnoliopsida</taxon>
        <taxon>Liliopsida</taxon>
        <taxon>Dioscoreales</taxon>
        <taxon>Dioscoreaceae</taxon>
        <taxon>Dioscorea</taxon>
    </lineage>
</organism>
<dbReference type="PANTHER" id="PTHR36335:SF1">
    <property type="entry name" value="CHAPERONE DNAJ-DOMAIN SUPERFAMILY PROTEIN"/>
    <property type="match status" value="1"/>
</dbReference>
<feature type="compositionally biased region" description="Polar residues" evidence="2">
    <location>
        <begin position="196"/>
        <end position="210"/>
    </location>
</feature>
<feature type="region of interest" description="Disordered" evidence="2">
    <location>
        <begin position="349"/>
        <end position="383"/>
    </location>
</feature>